<dbReference type="GO" id="GO:0050519">
    <property type="term" value="F:holo-citrate lyase synthase activity"/>
    <property type="evidence" value="ECO:0007669"/>
    <property type="project" value="UniProtKB-EC"/>
</dbReference>
<proteinExistence type="predicted"/>
<evidence type="ECO:0000256" key="1">
    <source>
        <dbReference type="ARBA" id="ARBA00012524"/>
    </source>
</evidence>
<keyword evidence="3 5" id="KW-0548">Nucleotidyltransferase</keyword>
<comment type="catalytic activity">
    <reaction evidence="4">
        <text>apo-[citrate lyase ACP] + 2'-(5''-triphospho-alpha-D-ribosyl)-3'-dephospho-CoA = holo-[citrate lyase ACP] + diphosphate</text>
        <dbReference type="Rhea" id="RHEA:16333"/>
        <dbReference type="Rhea" id="RHEA-COMP:10157"/>
        <dbReference type="Rhea" id="RHEA-COMP:10158"/>
        <dbReference type="ChEBI" id="CHEBI:29999"/>
        <dbReference type="ChEBI" id="CHEBI:33019"/>
        <dbReference type="ChEBI" id="CHEBI:61378"/>
        <dbReference type="ChEBI" id="CHEBI:82683"/>
        <dbReference type="EC" id="2.7.7.61"/>
    </reaction>
</comment>
<dbReference type="PATRIC" id="fig|1121338.3.peg.870"/>
<keyword evidence="2 5" id="KW-0808">Transferase</keyword>
<dbReference type="Proteomes" id="UP000075531">
    <property type="component" value="Unassembled WGS sequence"/>
</dbReference>
<comment type="caution">
    <text evidence="5">The sequence shown here is derived from an EMBL/GenBank/DDBJ whole genome shotgun (WGS) entry which is preliminary data.</text>
</comment>
<reference evidence="5 6" key="1">
    <citation type="submission" date="2016-02" db="EMBL/GenBank/DDBJ databases">
        <title>Genome sequence of Clostridium tepidiprofundi DSM 19306.</title>
        <authorList>
            <person name="Poehlein A."/>
            <person name="Daniel R."/>
        </authorList>
    </citation>
    <scope>NUCLEOTIDE SEQUENCE [LARGE SCALE GENOMIC DNA]</scope>
    <source>
        <strain evidence="5 6">DSM 19306</strain>
    </source>
</reference>
<evidence type="ECO:0000256" key="2">
    <source>
        <dbReference type="ARBA" id="ARBA00022679"/>
    </source>
</evidence>
<organism evidence="5 6">
    <name type="scientific">Clostridium tepidiprofundi DSM 19306</name>
    <dbReference type="NCBI Taxonomy" id="1121338"/>
    <lineage>
        <taxon>Bacteria</taxon>
        <taxon>Bacillati</taxon>
        <taxon>Bacillota</taxon>
        <taxon>Clostridia</taxon>
        <taxon>Eubacteriales</taxon>
        <taxon>Clostridiaceae</taxon>
        <taxon>Clostridium</taxon>
    </lineage>
</organism>
<dbReference type="EMBL" id="LTBA01000005">
    <property type="protein sequence ID" value="KYH35227.1"/>
    <property type="molecule type" value="Genomic_DNA"/>
</dbReference>
<accession>A0A151B6F1</accession>
<dbReference type="STRING" id="1121338.CLTEP_08520"/>
<keyword evidence="5" id="KW-0456">Lyase</keyword>
<dbReference type="Pfam" id="PF03802">
    <property type="entry name" value="CitX"/>
    <property type="match status" value="1"/>
</dbReference>
<sequence>MYKAEDILKAREKRVEFQNELQKKYKKPLLVARVNYPGVDKDNNLTRNILGIMDMVLTQIFKLKICYKLLTFTAEGPLLIFIIDKKALEVKKVAIEIEDGHMLGRCVDIDVYDENAMQIGRKHINMKPRKCFICDEYAHNCVRSRKHNIDEVKNFISRKYEEYMENFYGNIKY</sequence>
<dbReference type="GO" id="GO:0016829">
    <property type="term" value="F:lyase activity"/>
    <property type="evidence" value="ECO:0007669"/>
    <property type="project" value="UniProtKB-KW"/>
</dbReference>
<dbReference type="AlphaFoldDB" id="A0A151B6F1"/>
<dbReference type="GO" id="GO:0051191">
    <property type="term" value="P:prosthetic group biosynthetic process"/>
    <property type="evidence" value="ECO:0007669"/>
    <property type="project" value="InterPro"/>
</dbReference>
<evidence type="ECO:0000313" key="5">
    <source>
        <dbReference type="EMBL" id="KYH35227.1"/>
    </source>
</evidence>
<dbReference type="EC" id="2.7.7.61" evidence="1"/>
<dbReference type="OrthoDB" id="3196716at2"/>
<dbReference type="InterPro" id="IPR005551">
    <property type="entry name" value="CitX"/>
</dbReference>
<protein>
    <recommendedName>
        <fullName evidence="1">citrate lyase holo-[acyl-carrier protein] synthase</fullName>
        <ecNumber evidence="1">2.7.7.61</ecNumber>
    </recommendedName>
</protein>
<evidence type="ECO:0000313" key="6">
    <source>
        <dbReference type="Proteomes" id="UP000075531"/>
    </source>
</evidence>
<evidence type="ECO:0000256" key="3">
    <source>
        <dbReference type="ARBA" id="ARBA00022695"/>
    </source>
</evidence>
<name>A0A151B6F1_9CLOT</name>
<evidence type="ECO:0000256" key="4">
    <source>
        <dbReference type="ARBA" id="ARBA00048574"/>
    </source>
</evidence>
<gene>
    <name evidence="5" type="primary">citX_2</name>
    <name evidence="5" type="ORF">CLTEP_08520</name>
</gene>
<keyword evidence="6" id="KW-1185">Reference proteome</keyword>
<dbReference type="NCBIfam" id="TIGR03124">
    <property type="entry name" value="citrate_citX"/>
    <property type="match status" value="1"/>
</dbReference>